<dbReference type="EMBL" id="JAGRRH010000028">
    <property type="protein sequence ID" value="KAG7340173.1"/>
    <property type="molecule type" value="Genomic_DNA"/>
</dbReference>
<comment type="caution">
    <text evidence="3">The sequence shown here is derived from an EMBL/GenBank/DDBJ whole genome shotgun (WGS) entry which is preliminary data.</text>
</comment>
<reference evidence="3" key="1">
    <citation type="journal article" date="2021" name="Sci. Rep.">
        <title>Diploid genomic architecture of Nitzschia inconspicua, an elite biomass production diatom.</title>
        <authorList>
            <person name="Oliver A."/>
            <person name="Podell S."/>
            <person name="Pinowska A."/>
            <person name="Traller J.C."/>
            <person name="Smith S.R."/>
            <person name="McClure R."/>
            <person name="Beliaev A."/>
            <person name="Bohutskyi P."/>
            <person name="Hill E.A."/>
            <person name="Rabines A."/>
            <person name="Zheng H."/>
            <person name="Allen L.Z."/>
            <person name="Kuo A."/>
            <person name="Grigoriev I.V."/>
            <person name="Allen A.E."/>
            <person name="Hazlebeck D."/>
            <person name="Allen E.E."/>
        </authorList>
    </citation>
    <scope>NUCLEOTIDE SEQUENCE</scope>
    <source>
        <strain evidence="3">Hildebrandi</strain>
    </source>
</reference>
<evidence type="ECO:0000256" key="1">
    <source>
        <dbReference type="SAM" id="MobiDB-lite"/>
    </source>
</evidence>
<feature type="compositionally biased region" description="Low complexity" evidence="1">
    <location>
        <begin position="98"/>
        <end position="111"/>
    </location>
</feature>
<keyword evidence="4" id="KW-1185">Reference proteome</keyword>
<reference evidence="3" key="2">
    <citation type="submission" date="2021-04" db="EMBL/GenBank/DDBJ databases">
        <authorList>
            <person name="Podell S."/>
        </authorList>
    </citation>
    <scope>NUCLEOTIDE SEQUENCE</scope>
    <source>
        <strain evidence="3">Hildebrandi</strain>
    </source>
</reference>
<organism evidence="3 4">
    <name type="scientific">Nitzschia inconspicua</name>
    <dbReference type="NCBI Taxonomy" id="303405"/>
    <lineage>
        <taxon>Eukaryota</taxon>
        <taxon>Sar</taxon>
        <taxon>Stramenopiles</taxon>
        <taxon>Ochrophyta</taxon>
        <taxon>Bacillariophyta</taxon>
        <taxon>Bacillariophyceae</taxon>
        <taxon>Bacillariophycidae</taxon>
        <taxon>Bacillariales</taxon>
        <taxon>Bacillariaceae</taxon>
        <taxon>Nitzschia</taxon>
    </lineage>
</organism>
<dbReference type="AlphaFoldDB" id="A0A9K3LLU0"/>
<sequence>MTTTWTTESSLPRPPSHQWYQPMTRLAFQPFLASGSGVVPSSLLNFSQPAMAGVAFPFSTVQQPADASLGNGPFALSPLGTGFGAIEAANALMGLSTSDSGDGSESEGAASPILDLTA</sequence>
<dbReference type="Proteomes" id="UP000693970">
    <property type="component" value="Unassembled WGS sequence"/>
</dbReference>
<name>A0A9K3LLU0_9STRA</name>
<feature type="region of interest" description="Disordered" evidence="1">
    <location>
        <begin position="95"/>
        <end position="118"/>
    </location>
</feature>
<proteinExistence type="predicted"/>
<dbReference type="EMBL" id="JAGRRH010000009">
    <property type="protein sequence ID" value="KAG7364053.1"/>
    <property type="molecule type" value="Genomic_DNA"/>
</dbReference>
<evidence type="ECO:0000313" key="2">
    <source>
        <dbReference type="EMBL" id="KAG7340173.1"/>
    </source>
</evidence>
<gene>
    <name evidence="2" type="ORF">IV203_006577</name>
    <name evidence="3" type="ORF">IV203_037255</name>
</gene>
<evidence type="ECO:0000313" key="4">
    <source>
        <dbReference type="Proteomes" id="UP000693970"/>
    </source>
</evidence>
<accession>A0A9K3LLU0</accession>
<evidence type="ECO:0000313" key="3">
    <source>
        <dbReference type="EMBL" id="KAG7364053.1"/>
    </source>
</evidence>
<protein>
    <submittedName>
        <fullName evidence="3">Uncharacterized protein</fullName>
    </submittedName>
</protein>